<dbReference type="OrthoDB" id="194468at2759"/>
<sequence>MTLHESGKTRDPGALRQLLTHVPGMVIKCDHSHSMPNVTHVVGVCMFADISGFTSLCETYGNLESSNGSGTEKLTATLNTYIGKIVEDILINGGDVLKFAGDALLAMWKCNESSSDLTLLVNKAIICSLAIQEECDNYMTDVGVLLRVKIAIAIGKMHITYVGVPDCKQFDLTGPAVEEVNGAEKWATPGSIILNRLAWANCEQSLFTYEVMEDGQHFKVTGVREQEIQVGEEEPTRTEVLLMSMSGVLSTKSVALSIPSVSRRIFGPHVGNHFAKHHPSLKLARIYLKKREDKTKRGSSKVGCSVTEKLMRTGSIHDPDHRTDVYDFLNDQEIEDLRAYVSKPVLSKIDHGQDLQWLSEMRQVSVLFINMVLPKKGDQSSWALQKAFEIIYENVRRLRGNLNKVFSFDKGCTFLVIFGLPGDKHEDDQTRALKAGHRIIDTLHTIKEITHEAIGVTTGRAFCGVVGHRDRHEYTVIGRKVNMAARLMVNYPGILSCDNDTFMAAKTKLKKEDFLLLPFKPLKGIAEPGAVREYNKHHDREIEDDDTEYPILGREKECQDMKKLLHAVNTDDREAGLIQHMVVIEGEAGIGKTRLMEQFMDIAEDENFKVDYVEADMAHAHTPYHVVQMLISILLELDVCRTPAEKEHLLKEHITEETLRDSLCLLNDILGTHIPPNPKFFHMDTKHVTEHFHKLLFGIVHQVAVQQPCLFAVDNAQFIDHESWDFLEDLQRDSHAVLILALRPFSASNPPCKSAVRMINDRQSKKFKLKGLDAKLMSDLACQFMDAMYIPQELDKILQEKSHGVPSWCEQLIKDMLVSKIIDIVPDIEAFQSEVDTDAHYKLRESDIASPRPGTPSFRSATPLLPDTMEDDPLSAAKTRGKSAHGSKGRRGSLFVKITLGGEERTRKRRMSTGSAKGLEFDNEFDNEQPLPTIDNSRRTSLASDASAIGFNLSAEKKGCYGFEKANFVQAKSDTMPKDTHSVCIVAPSVDISKVLVPESVKDMVLARVDRMSPSEQVTLKCASILGMMFSRELIEALVPISCKASLDVVLYTLVRDGILECASLAAQHQSAHNHHGFYDYDDPAHAHHHGQHHHHHHHHNVATSLHAPVLCGCYAHEGNRVLNLTSMMTPNGPKKQCLFYKFVNIYVQETAYEVWLDHQRKQLHEKAAMFLESQAHKCRACGGGGFVPGQNENKETTSTDKGTQKGGRMRSDSTSRRSTNIISSSSAKRRKTIEMREKVQSQGAFTSRAHDRTSFARPSNLQMDASKLKEVSRNSTQDGELTNGISGDENGEERRVSWITKFRRKKSARVKAQEEETNIQEKLGRLKLIEEEISNVETEEESETVNVKNCECAEILASVFPQLVDHWRASGNKIKTIRYLTESGAAALTTSANMQALSHLYEVKTMFGEKTEDGGDISTKEDMARVENLIGQALFHMNRLDEALLHFQECLALLGKKQPTSNLGVYLRIRKEAFRHYLHILFPGYFIQRAGDNSTRLIEQARCLSHISHVYHALHQNDRSLMAAIQEVNAAEEAEEDLHELLVAYAAVIECTHLFGWTSWGEQYERIGLQRCQEPRLLLNQEDLATVAHLYSVSLSFRLAIANTEGAIKSGNLAISISSKVNDQHMKISCLPLYIQTQLLIGKTETCAELLKELNYTSIEEEDSHGKAMYMCGCFDLLLDAGQKLEEVERIEQFTLKAASDPAFMSDVITKYYLNACLALWYARREDWEKAERYVSSALALEPEKFEMFLSVRGVLKVIECQLLYLRVAPMNTTTKHDLKKEFHKVDKACDHFRVLYPRSVHLRAYKALLKHKNSTSRALLKKSLSKCQEYDLKLEVEAINGHLKKWFAGKDDRRIKYDGTTRFFLPRPK</sequence>
<dbReference type="InterPro" id="IPR029787">
    <property type="entry name" value="Nucleotide_cyclase"/>
</dbReference>
<evidence type="ECO:0000256" key="3">
    <source>
        <dbReference type="ARBA" id="ARBA00023239"/>
    </source>
</evidence>
<dbReference type="Gene3D" id="3.30.70.1230">
    <property type="entry name" value="Nucleotide cyclase"/>
    <property type="match status" value="2"/>
</dbReference>
<name>A0A6P8HYU4_ACTTE</name>
<dbReference type="SUPFAM" id="SSF55073">
    <property type="entry name" value="Nucleotide cyclase"/>
    <property type="match status" value="2"/>
</dbReference>
<proteinExistence type="predicted"/>
<keyword evidence="4" id="KW-0175">Coiled coil</keyword>
<keyword evidence="7" id="KW-1185">Reference proteome</keyword>
<feature type="domain" description="Guanylate cyclase" evidence="6">
    <location>
        <begin position="411"/>
        <end position="488"/>
    </location>
</feature>
<dbReference type="Pfam" id="PF00211">
    <property type="entry name" value="Guanylate_cyc"/>
    <property type="match status" value="2"/>
</dbReference>
<evidence type="ECO:0000256" key="5">
    <source>
        <dbReference type="SAM" id="MobiDB-lite"/>
    </source>
</evidence>
<keyword evidence="3" id="KW-0456">Lyase</keyword>
<reference evidence="8" key="1">
    <citation type="submission" date="2025-08" db="UniProtKB">
        <authorList>
            <consortium name="RefSeq"/>
        </authorList>
    </citation>
    <scope>IDENTIFICATION</scope>
    <source>
        <tissue evidence="8">Tentacle</tissue>
    </source>
</reference>
<evidence type="ECO:0000313" key="7">
    <source>
        <dbReference type="Proteomes" id="UP000515163"/>
    </source>
</evidence>
<dbReference type="GO" id="GO:0009190">
    <property type="term" value="P:cyclic nucleotide biosynthetic process"/>
    <property type="evidence" value="ECO:0007669"/>
    <property type="project" value="InterPro"/>
</dbReference>
<evidence type="ECO:0000313" key="8">
    <source>
        <dbReference type="RefSeq" id="XP_031557787.1"/>
    </source>
</evidence>
<protein>
    <submittedName>
        <fullName evidence="8">Adenylate cyclase type 10-like</fullName>
    </submittedName>
</protein>
<dbReference type="SUPFAM" id="SSF48452">
    <property type="entry name" value="TPR-like"/>
    <property type="match status" value="1"/>
</dbReference>
<feature type="compositionally biased region" description="Basic residues" evidence="5">
    <location>
        <begin position="879"/>
        <end position="890"/>
    </location>
</feature>
<feature type="compositionally biased region" description="Low complexity" evidence="5">
    <location>
        <begin position="1217"/>
        <end position="1227"/>
    </location>
</feature>
<dbReference type="GeneID" id="116294343"/>
<dbReference type="Proteomes" id="UP000515163">
    <property type="component" value="Unplaced"/>
</dbReference>
<dbReference type="InParanoid" id="A0A6P8HYU4"/>
<evidence type="ECO:0000256" key="1">
    <source>
        <dbReference type="ARBA" id="ARBA00022741"/>
    </source>
</evidence>
<dbReference type="PANTHER" id="PTHR16305:SF28">
    <property type="entry name" value="GUANYLATE CYCLASE DOMAIN-CONTAINING PROTEIN"/>
    <property type="match status" value="1"/>
</dbReference>
<dbReference type="Gene3D" id="3.40.50.300">
    <property type="entry name" value="P-loop containing nucleotide triphosphate hydrolases"/>
    <property type="match status" value="1"/>
</dbReference>
<dbReference type="FunCoup" id="A0A6P8HYU4">
    <property type="interactions" value="351"/>
</dbReference>
<dbReference type="GO" id="GO:0005524">
    <property type="term" value="F:ATP binding"/>
    <property type="evidence" value="ECO:0007669"/>
    <property type="project" value="UniProtKB-KW"/>
</dbReference>
<keyword evidence="2" id="KW-0067">ATP-binding</keyword>
<accession>A0A6P8HYU4</accession>
<dbReference type="Pfam" id="PF13191">
    <property type="entry name" value="AAA_16"/>
    <property type="match status" value="1"/>
</dbReference>
<dbReference type="InterPro" id="IPR027417">
    <property type="entry name" value="P-loop_NTPase"/>
</dbReference>
<dbReference type="RefSeq" id="XP_031557787.1">
    <property type="nucleotide sequence ID" value="XM_031701927.1"/>
</dbReference>
<feature type="coiled-coil region" evidence="4">
    <location>
        <begin position="1313"/>
        <end position="1340"/>
    </location>
</feature>
<dbReference type="PROSITE" id="PS50125">
    <property type="entry name" value="GUANYLATE_CYCLASE_2"/>
    <property type="match status" value="2"/>
</dbReference>
<dbReference type="KEGG" id="aten:116294343"/>
<feature type="region of interest" description="Disordered" evidence="5">
    <location>
        <begin position="1186"/>
        <end position="1293"/>
    </location>
</feature>
<dbReference type="InterPro" id="IPR001054">
    <property type="entry name" value="A/G_cyclase"/>
</dbReference>
<evidence type="ECO:0000259" key="6">
    <source>
        <dbReference type="PROSITE" id="PS50125"/>
    </source>
</evidence>
<feature type="compositionally biased region" description="Polar residues" evidence="5">
    <location>
        <begin position="1274"/>
        <end position="1286"/>
    </location>
</feature>
<dbReference type="CDD" id="cd07302">
    <property type="entry name" value="CHD"/>
    <property type="match status" value="2"/>
</dbReference>
<dbReference type="FunFam" id="3.30.70.1230:FF:000017">
    <property type="entry name" value="Adenylate cyclase type 10"/>
    <property type="match status" value="1"/>
</dbReference>
<dbReference type="FunFam" id="3.30.70.1230:FF:000021">
    <property type="entry name" value="Adenylate cyclase type 10"/>
    <property type="match status" value="1"/>
</dbReference>
<feature type="region of interest" description="Disordered" evidence="5">
    <location>
        <begin position="846"/>
        <end position="890"/>
    </location>
</feature>
<dbReference type="InterPro" id="IPR041664">
    <property type="entry name" value="AAA_16"/>
</dbReference>
<dbReference type="InterPro" id="IPR011990">
    <property type="entry name" value="TPR-like_helical_dom_sf"/>
</dbReference>
<evidence type="ECO:0000256" key="4">
    <source>
        <dbReference type="SAM" id="Coils"/>
    </source>
</evidence>
<dbReference type="GO" id="GO:0035556">
    <property type="term" value="P:intracellular signal transduction"/>
    <property type="evidence" value="ECO:0007669"/>
    <property type="project" value="InterPro"/>
</dbReference>
<dbReference type="SUPFAM" id="SSF52540">
    <property type="entry name" value="P-loop containing nucleoside triphosphate hydrolases"/>
    <property type="match status" value="1"/>
</dbReference>
<organism evidence="7 8">
    <name type="scientific">Actinia tenebrosa</name>
    <name type="common">Australian red waratah sea anemone</name>
    <dbReference type="NCBI Taxonomy" id="6105"/>
    <lineage>
        <taxon>Eukaryota</taxon>
        <taxon>Metazoa</taxon>
        <taxon>Cnidaria</taxon>
        <taxon>Anthozoa</taxon>
        <taxon>Hexacorallia</taxon>
        <taxon>Actiniaria</taxon>
        <taxon>Actiniidae</taxon>
        <taxon>Actinia</taxon>
    </lineage>
</organism>
<dbReference type="GO" id="GO:0004016">
    <property type="term" value="F:adenylate cyclase activity"/>
    <property type="evidence" value="ECO:0007669"/>
    <property type="project" value="TreeGrafter"/>
</dbReference>
<dbReference type="SMART" id="SM00028">
    <property type="entry name" value="TPR"/>
    <property type="match status" value="2"/>
</dbReference>
<dbReference type="PANTHER" id="PTHR16305">
    <property type="entry name" value="TESTICULAR SOLUBLE ADENYLYL CYCLASE"/>
    <property type="match status" value="1"/>
</dbReference>
<feature type="domain" description="Guanylate cyclase" evidence="6">
    <location>
        <begin position="44"/>
        <end position="184"/>
    </location>
</feature>
<evidence type="ECO:0000256" key="2">
    <source>
        <dbReference type="ARBA" id="ARBA00022840"/>
    </source>
</evidence>
<dbReference type="GO" id="GO:0005737">
    <property type="term" value="C:cytoplasm"/>
    <property type="evidence" value="ECO:0007669"/>
    <property type="project" value="TreeGrafter"/>
</dbReference>
<gene>
    <name evidence="8" type="primary">LOC116294343</name>
</gene>
<keyword evidence="1" id="KW-0547">Nucleotide-binding</keyword>
<dbReference type="InterPro" id="IPR019734">
    <property type="entry name" value="TPR_rpt"/>
</dbReference>